<name>A0ABX0B9S5_9MICO</name>
<keyword evidence="2" id="KW-1185">Reference proteome</keyword>
<dbReference type="SUPFAM" id="SSF158682">
    <property type="entry name" value="TerB-like"/>
    <property type="match status" value="1"/>
</dbReference>
<evidence type="ECO:0000313" key="2">
    <source>
        <dbReference type="Proteomes" id="UP000471672"/>
    </source>
</evidence>
<dbReference type="RefSeq" id="WP_162289345.1">
    <property type="nucleotide sequence ID" value="NZ_JAAFAN010000012.1"/>
</dbReference>
<dbReference type="SUPFAM" id="SSF52113">
    <property type="entry name" value="BRCT domain"/>
    <property type="match status" value="1"/>
</dbReference>
<sequence length="224" mass="24188">MSVDIDRVVVVHPWPDRAGLGNLEVGTHEHGSGRVHRPRDAKHAGLAVLGVLLSHRRSRRALTTAAWADGVVTADERADLAAVAGLLDIAVEELDAMLEAARPRVEPVVVDGSVPSQALPAERLIDRPRPAVDVFQLEPGDGVVFTGEMTVPRAEWEERARSVGLVPTGNVTKKIRLLVAADPDSLSGKARKAVDYGIPIVTERAFTMMLENLDAERRAWRGAS</sequence>
<dbReference type="EMBL" id="JAAFAN010000012">
    <property type="protein sequence ID" value="NDO88936.1"/>
    <property type="molecule type" value="Genomic_DNA"/>
</dbReference>
<dbReference type="InterPro" id="IPR029024">
    <property type="entry name" value="TerB-like"/>
</dbReference>
<accession>A0ABX0B9S5</accession>
<reference evidence="1 2" key="1">
    <citation type="journal article" date="2021" name="Arch. Microbiol.">
        <title>Cellulosimicrobium fucosivorans sp. nov., isolated from San Elijo Lagoon, contains a fucose metabolic pathway linked to carotenoid production.</title>
        <authorList>
            <person name="Aviles F.A."/>
            <person name="Kyndt J.A."/>
        </authorList>
    </citation>
    <scope>NUCLEOTIDE SEQUENCE [LARGE SCALE GENOMIC DNA]</scope>
    <source>
        <strain evidence="1 2">SE3</strain>
    </source>
</reference>
<protein>
    <recommendedName>
        <fullName evidence="3">BRCT domain-containing protein</fullName>
    </recommendedName>
</protein>
<organism evidence="1 2">
    <name type="scientific">Cellulosimicrobium composti</name>
    <dbReference type="NCBI Taxonomy" id="2672572"/>
    <lineage>
        <taxon>Bacteria</taxon>
        <taxon>Bacillati</taxon>
        <taxon>Actinomycetota</taxon>
        <taxon>Actinomycetes</taxon>
        <taxon>Micrococcales</taxon>
        <taxon>Promicromonosporaceae</taxon>
        <taxon>Cellulosimicrobium</taxon>
    </lineage>
</organism>
<dbReference type="InterPro" id="IPR036420">
    <property type="entry name" value="BRCT_dom_sf"/>
</dbReference>
<gene>
    <name evidence="1" type="ORF">GYH36_05610</name>
</gene>
<dbReference type="Gene3D" id="3.40.50.10190">
    <property type="entry name" value="BRCT domain"/>
    <property type="match status" value="1"/>
</dbReference>
<dbReference type="Proteomes" id="UP000471672">
    <property type="component" value="Unassembled WGS sequence"/>
</dbReference>
<evidence type="ECO:0008006" key="3">
    <source>
        <dbReference type="Google" id="ProtNLM"/>
    </source>
</evidence>
<evidence type="ECO:0000313" key="1">
    <source>
        <dbReference type="EMBL" id="NDO88936.1"/>
    </source>
</evidence>
<comment type="caution">
    <text evidence="1">The sequence shown here is derived from an EMBL/GenBank/DDBJ whole genome shotgun (WGS) entry which is preliminary data.</text>
</comment>
<proteinExistence type="predicted"/>